<dbReference type="InterPro" id="IPR041881">
    <property type="entry name" value="PqqD_sf"/>
</dbReference>
<gene>
    <name evidence="2" type="ORF">SBA1_140048</name>
</gene>
<proteinExistence type="predicted"/>
<evidence type="ECO:0000313" key="3">
    <source>
        <dbReference type="Proteomes" id="UP000238701"/>
    </source>
</evidence>
<feature type="region of interest" description="Disordered" evidence="1">
    <location>
        <begin position="85"/>
        <end position="108"/>
    </location>
</feature>
<organism evidence="2 3">
    <name type="scientific">Candidatus Sulfotelmatobacter kueseliae</name>
    <dbReference type="NCBI Taxonomy" id="2042962"/>
    <lineage>
        <taxon>Bacteria</taxon>
        <taxon>Pseudomonadati</taxon>
        <taxon>Acidobacteriota</taxon>
        <taxon>Terriglobia</taxon>
        <taxon>Terriglobales</taxon>
        <taxon>Candidatus Korobacteraceae</taxon>
        <taxon>Candidatus Sulfotelmatobacter</taxon>
    </lineage>
</organism>
<dbReference type="Gene3D" id="1.10.10.1150">
    <property type="entry name" value="Coenzyme PQQ synthesis protein D (PqqD)"/>
    <property type="match status" value="1"/>
</dbReference>
<dbReference type="Proteomes" id="UP000238701">
    <property type="component" value="Unassembled WGS sequence"/>
</dbReference>
<dbReference type="InterPro" id="IPR008792">
    <property type="entry name" value="PQQD"/>
</dbReference>
<accession>A0A2U3K6B4</accession>
<protein>
    <recommendedName>
        <fullName evidence="4">PqqD family protein</fullName>
    </recommendedName>
</protein>
<name>A0A2U3K6B4_9BACT</name>
<reference evidence="3" key="1">
    <citation type="submission" date="2018-02" db="EMBL/GenBank/DDBJ databases">
        <authorList>
            <person name="Hausmann B."/>
        </authorList>
    </citation>
    <scope>NUCLEOTIDE SEQUENCE [LARGE SCALE GENOMIC DNA]</scope>
    <source>
        <strain evidence="3">Peat soil MAG SbA1</strain>
    </source>
</reference>
<dbReference type="EMBL" id="OMOD01000046">
    <property type="protein sequence ID" value="SPF35158.1"/>
    <property type="molecule type" value="Genomic_DNA"/>
</dbReference>
<evidence type="ECO:0000256" key="1">
    <source>
        <dbReference type="SAM" id="MobiDB-lite"/>
    </source>
</evidence>
<evidence type="ECO:0008006" key="4">
    <source>
        <dbReference type="Google" id="ProtNLM"/>
    </source>
</evidence>
<dbReference type="OrthoDB" id="129707at2"/>
<sequence>MSRLFVARNPRVAARCLDGEMMIMSARDSTLFTLNRTATILWQAADGTTPLDEIVQSRICPEFEVEPAEALKDAETLARELAGHEILQISEEPIPQRNAPGESPGESR</sequence>
<evidence type="ECO:0000313" key="2">
    <source>
        <dbReference type="EMBL" id="SPF35158.1"/>
    </source>
</evidence>
<dbReference type="Pfam" id="PF05402">
    <property type="entry name" value="PqqD"/>
    <property type="match status" value="1"/>
</dbReference>
<dbReference type="AlphaFoldDB" id="A0A2U3K6B4"/>